<feature type="region of interest" description="Disordered" evidence="1">
    <location>
        <begin position="1"/>
        <end position="21"/>
    </location>
</feature>
<evidence type="ECO:0000313" key="2">
    <source>
        <dbReference type="EMBL" id="GHE75322.1"/>
    </source>
</evidence>
<organism evidence="2 3">
    <name type="scientific">Streptomyces longispororuber</name>
    <dbReference type="NCBI Taxonomy" id="68230"/>
    <lineage>
        <taxon>Bacteria</taxon>
        <taxon>Bacillati</taxon>
        <taxon>Actinomycetota</taxon>
        <taxon>Actinomycetes</taxon>
        <taxon>Kitasatosporales</taxon>
        <taxon>Streptomycetaceae</taxon>
        <taxon>Streptomyces</taxon>
    </lineage>
</organism>
<evidence type="ECO:0000313" key="3">
    <source>
        <dbReference type="Proteomes" id="UP000608024"/>
    </source>
</evidence>
<evidence type="ECO:0000256" key="1">
    <source>
        <dbReference type="SAM" id="MobiDB-lite"/>
    </source>
</evidence>
<gene>
    <name evidence="2" type="ORF">GCM10018785_49600</name>
</gene>
<feature type="region of interest" description="Disordered" evidence="1">
    <location>
        <begin position="47"/>
        <end position="100"/>
    </location>
</feature>
<dbReference type="Proteomes" id="UP000608024">
    <property type="component" value="Unassembled WGS sequence"/>
</dbReference>
<accession>A0A918ZYQ7</accession>
<name>A0A918ZYQ7_9ACTN</name>
<proteinExistence type="predicted"/>
<dbReference type="AlphaFoldDB" id="A0A918ZYQ7"/>
<sequence>MSAAGRFMRKEGSCGEGGEEAVGLPRAVPAVPAVPAVQAVRAVRAVRGRPGQGPAPRPAPCSTAHGGAGLYGARVPPGTEARRASGSTTPRRGYRIGAAG</sequence>
<protein>
    <submittedName>
        <fullName evidence="2">Uncharacterized protein</fullName>
    </submittedName>
</protein>
<keyword evidence="3" id="KW-1185">Reference proteome</keyword>
<comment type="caution">
    <text evidence="2">The sequence shown here is derived from an EMBL/GenBank/DDBJ whole genome shotgun (WGS) entry which is preliminary data.</text>
</comment>
<reference evidence="2" key="2">
    <citation type="submission" date="2020-09" db="EMBL/GenBank/DDBJ databases">
        <authorList>
            <person name="Sun Q."/>
            <person name="Ohkuma M."/>
        </authorList>
    </citation>
    <scope>NUCLEOTIDE SEQUENCE</scope>
    <source>
        <strain evidence="2">JCM 4784</strain>
    </source>
</reference>
<reference evidence="2" key="1">
    <citation type="journal article" date="2014" name="Int. J. Syst. Evol. Microbiol.">
        <title>Complete genome sequence of Corynebacterium casei LMG S-19264T (=DSM 44701T), isolated from a smear-ripened cheese.</title>
        <authorList>
            <consortium name="US DOE Joint Genome Institute (JGI-PGF)"/>
            <person name="Walter F."/>
            <person name="Albersmeier A."/>
            <person name="Kalinowski J."/>
            <person name="Ruckert C."/>
        </authorList>
    </citation>
    <scope>NUCLEOTIDE SEQUENCE</scope>
    <source>
        <strain evidence="2">JCM 4784</strain>
    </source>
</reference>
<dbReference type="EMBL" id="BNBT01000089">
    <property type="protein sequence ID" value="GHE75322.1"/>
    <property type="molecule type" value="Genomic_DNA"/>
</dbReference>